<feature type="compositionally biased region" description="Low complexity" evidence="1">
    <location>
        <begin position="232"/>
        <end position="242"/>
    </location>
</feature>
<dbReference type="GO" id="GO:0070898">
    <property type="term" value="P:RNA polymerase III preinitiation complex assembly"/>
    <property type="evidence" value="ECO:0007669"/>
    <property type="project" value="TreeGrafter"/>
</dbReference>
<dbReference type="SMART" id="SM00717">
    <property type="entry name" value="SANT"/>
    <property type="match status" value="1"/>
</dbReference>
<name>A0AAD9W2I5_PHOAM</name>
<feature type="region of interest" description="Disordered" evidence="1">
    <location>
        <begin position="614"/>
        <end position="731"/>
    </location>
</feature>
<dbReference type="GO" id="GO:0000126">
    <property type="term" value="C:transcription factor TFIIIB complex"/>
    <property type="evidence" value="ECO:0007669"/>
    <property type="project" value="TreeGrafter"/>
</dbReference>
<dbReference type="InterPro" id="IPR039467">
    <property type="entry name" value="TFIIIB_B''_Myb"/>
</dbReference>
<feature type="compositionally biased region" description="Basic residues" evidence="1">
    <location>
        <begin position="289"/>
        <end position="300"/>
    </location>
</feature>
<dbReference type="Pfam" id="PF15963">
    <property type="entry name" value="Myb_DNA-bind_7"/>
    <property type="match status" value="1"/>
</dbReference>
<feature type="compositionally biased region" description="Low complexity" evidence="1">
    <location>
        <begin position="442"/>
        <end position="451"/>
    </location>
</feature>
<dbReference type="EMBL" id="JAUJFL010000004">
    <property type="protein sequence ID" value="KAK2605109.1"/>
    <property type="molecule type" value="Genomic_DNA"/>
</dbReference>
<dbReference type="InterPro" id="IPR001005">
    <property type="entry name" value="SANT/Myb"/>
</dbReference>
<feature type="compositionally biased region" description="Low complexity" evidence="1">
    <location>
        <begin position="1"/>
        <end position="17"/>
    </location>
</feature>
<reference evidence="3" key="1">
    <citation type="submission" date="2023-06" db="EMBL/GenBank/DDBJ databases">
        <authorList>
            <person name="Noh H."/>
        </authorList>
    </citation>
    <scope>NUCLEOTIDE SEQUENCE</scope>
    <source>
        <strain evidence="3">DUCC20226</strain>
    </source>
</reference>
<comment type="caution">
    <text evidence="3">The sequence shown here is derived from an EMBL/GenBank/DDBJ whole genome shotgun (WGS) entry which is preliminary data.</text>
</comment>
<feature type="compositionally biased region" description="Basic residues" evidence="1">
    <location>
        <begin position="322"/>
        <end position="332"/>
    </location>
</feature>
<feature type="domain" description="SANT" evidence="2">
    <location>
        <begin position="526"/>
        <end position="573"/>
    </location>
</feature>
<evidence type="ECO:0000313" key="3">
    <source>
        <dbReference type="EMBL" id="KAK2605109.1"/>
    </source>
</evidence>
<dbReference type="PANTHER" id="PTHR22929:SF0">
    <property type="entry name" value="TRANSCRIPTION FACTOR TFIIIB COMPONENT B'' HOMOLOG"/>
    <property type="match status" value="1"/>
</dbReference>
<feature type="compositionally biased region" description="Low complexity" evidence="1">
    <location>
        <begin position="24"/>
        <end position="47"/>
    </location>
</feature>
<feature type="compositionally biased region" description="Polar residues" evidence="1">
    <location>
        <begin position="304"/>
        <end position="313"/>
    </location>
</feature>
<feature type="compositionally biased region" description="Low complexity" evidence="1">
    <location>
        <begin position="654"/>
        <end position="681"/>
    </location>
</feature>
<feature type="compositionally biased region" description="Basic and acidic residues" evidence="1">
    <location>
        <begin position="614"/>
        <end position="624"/>
    </location>
</feature>
<feature type="compositionally biased region" description="Basic and acidic residues" evidence="1">
    <location>
        <begin position="376"/>
        <end position="388"/>
    </location>
</feature>
<evidence type="ECO:0000256" key="1">
    <source>
        <dbReference type="SAM" id="MobiDB-lite"/>
    </source>
</evidence>
<dbReference type="SUPFAM" id="SSF46689">
    <property type="entry name" value="Homeodomain-like"/>
    <property type="match status" value="1"/>
</dbReference>
<accession>A0AAD9W2I5</accession>
<keyword evidence="4" id="KW-1185">Reference proteome</keyword>
<proteinExistence type="predicted"/>
<feature type="compositionally biased region" description="Basic residues" evidence="1">
    <location>
        <begin position="256"/>
        <end position="270"/>
    </location>
</feature>
<feature type="compositionally biased region" description="Basic and acidic residues" evidence="1">
    <location>
        <begin position="634"/>
        <end position="652"/>
    </location>
</feature>
<dbReference type="AlphaFoldDB" id="A0AAD9W2I5"/>
<feature type="region of interest" description="Disordered" evidence="1">
    <location>
        <begin position="417"/>
        <end position="451"/>
    </location>
</feature>
<dbReference type="Proteomes" id="UP001265746">
    <property type="component" value="Unassembled WGS sequence"/>
</dbReference>
<feature type="compositionally biased region" description="Low complexity" evidence="1">
    <location>
        <begin position="85"/>
        <end position="96"/>
    </location>
</feature>
<feature type="compositionally biased region" description="Basic and acidic residues" evidence="1">
    <location>
        <begin position="102"/>
        <end position="111"/>
    </location>
</feature>
<dbReference type="PANTHER" id="PTHR22929">
    <property type="entry name" value="RNA POLYMERASE III TRANSCRIPTION INITIATION FACTOR B"/>
    <property type="match status" value="1"/>
</dbReference>
<dbReference type="InterPro" id="IPR009057">
    <property type="entry name" value="Homeodomain-like_sf"/>
</dbReference>
<dbReference type="GO" id="GO:0001156">
    <property type="term" value="F:TFIIIC-class transcription factor complex binding"/>
    <property type="evidence" value="ECO:0007669"/>
    <property type="project" value="TreeGrafter"/>
</dbReference>
<dbReference type="InterPro" id="IPR017884">
    <property type="entry name" value="SANT_dom"/>
</dbReference>
<evidence type="ECO:0000313" key="4">
    <source>
        <dbReference type="Proteomes" id="UP001265746"/>
    </source>
</evidence>
<sequence>MSSMLKKGAGAFKPKAPIARRRPAPATTTPAVNAVTTTDTPTGTSPAQETGPDALRDAASSSTIVESRLEPPSQPTLSNTLSEIPSPSSEPPTSTTRTRRTRSPEARRDAAATKGPLVAEARASAIPTTGDNTHPAASDTSHPEPLTRPAAISSVIPIQPDDDTAPTQESVEAPRPTTAQGDIATATKPRTTPRKGGPSALKPARSTPAKKAKSAAELTVPSPVPTPDVGLTPSASTSAAPSVDNGEGSSTTSTAKTRKPAARQPRKRKATAATAESEADTGTETVGPPKKKRAPRKKKAVTNGEESATQASDAENGEAVAPKKRAPRKKKIAAPVGNAEDGDGENGPTPTETEGEETERTKKARRQRSVTPENAEQQKVDHEQMVMSELTRDLRIGAKFSKYDELRERIRKKRAHQRLIKLGKLPPGEEMPDETTSESGTPASDSAKKPAPALPRLIVEEAPGDSVPQLEIVDGHIRINEASMQYDRHAAADQARGVVLEQEEDDFTTPVTQRTYMRRQPQGNFWTDAETIKFYHGLRMFGTDFNMISKMFGGAKNRRQVKLKFNREERANPVAVNRCIIGEKDVPMDLEAVDGADALEDSKAITDELARLKAEQEAETRRQEEEEAASNRRKKDELFGRKKGDKASRGLDEQQQQQQQHIDNVGNDPFGGANNPAGGADLHAGAQYGVGTDPDVIDETDLPSAAPTRGRTRGAGRGRKAAQVFAGGIGG</sequence>
<gene>
    <name evidence="3" type="ORF">N8I77_007980</name>
</gene>
<feature type="region of interest" description="Disordered" evidence="1">
    <location>
        <begin position="1"/>
        <end position="388"/>
    </location>
</feature>
<organism evidence="3 4">
    <name type="scientific">Phomopsis amygdali</name>
    <name type="common">Fusicoccum amygdali</name>
    <dbReference type="NCBI Taxonomy" id="1214568"/>
    <lineage>
        <taxon>Eukaryota</taxon>
        <taxon>Fungi</taxon>
        <taxon>Dikarya</taxon>
        <taxon>Ascomycota</taxon>
        <taxon>Pezizomycotina</taxon>
        <taxon>Sordariomycetes</taxon>
        <taxon>Sordariomycetidae</taxon>
        <taxon>Diaporthales</taxon>
        <taxon>Diaporthaceae</taxon>
        <taxon>Diaporthe</taxon>
    </lineage>
</organism>
<dbReference type="PROSITE" id="PS51293">
    <property type="entry name" value="SANT"/>
    <property type="match status" value="1"/>
</dbReference>
<evidence type="ECO:0000259" key="2">
    <source>
        <dbReference type="PROSITE" id="PS51293"/>
    </source>
</evidence>
<dbReference type="Gene3D" id="1.20.58.1880">
    <property type="match status" value="1"/>
</dbReference>
<feature type="compositionally biased region" description="Basic residues" evidence="1">
    <location>
        <begin position="710"/>
        <end position="720"/>
    </location>
</feature>
<protein>
    <recommendedName>
        <fullName evidence="2">SANT domain-containing protein</fullName>
    </recommendedName>
</protein>